<dbReference type="Pfam" id="PF00501">
    <property type="entry name" value="AMP-binding"/>
    <property type="match status" value="1"/>
</dbReference>
<feature type="domain" description="AMP-dependent synthetase/ligase" evidence="1">
    <location>
        <begin position="80"/>
        <end position="268"/>
    </location>
</feature>
<dbReference type="EMBL" id="JBBXMP010000001">
    <property type="protein sequence ID" value="KAL0072407.1"/>
    <property type="molecule type" value="Genomic_DNA"/>
</dbReference>
<dbReference type="InterPro" id="IPR000873">
    <property type="entry name" value="AMP-dep_synth/lig_dom"/>
</dbReference>
<accession>A0ABR3AEQ3</accession>
<gene>
    <name evidence="2" type="ORF">AAF712_000170</name>
</gene>
<dbReference type="PANTHER" id="PTHR24096">
    <property type="entry name" value="LONG-CHAIN-FATTY-ACID--COA LIGASE"/>
    <property type="match status" value="1"/>
</dbReference>
<evidence type="ECO:0000313" key="2">
    <source>
        <dbReference type="EMBL" id="KAL0072407.1"/>
    </source>
</evidence>
<evidence type="ECO:0000313" key="3">
    <source>
        <dbReference type="Proteomes" id="UP001437256"/>
    </source>
</evidence>
<dbReference type="Gene3D" id="3.40.50.980">
    <property type="match status" value="2"/>
</dbReference>
<comment type="caution">
    <text evidence="2">The sequence shown here is derived from an EMBL/GenBank/DDBJ whole genome shotgun (WGS) entry which is preliminary data.</text>
</comment>
<protein>
    <recommendedName>
        <fullName evidence="1">AMP-dependent synthetase/ligase domain-containing protein</fullName>
    </recommendedName>
</protein>
<dbReference type="InterPro" id="IPR020845">
    <property type="entry name" value="AMP-binding_CS"/>
</dbReference>
<reference evidence="2 3" key="1">
    <citation type="submission" date="2024-05" db="EMBL/GenBank/DDBJ databases">
        <title>A draft genome resource for the thread blight pathogen Marasmius tenuissimus strain MS-2.</title>
        <authorList>
            <person name="Yulfo-Soto G.E."/>
            <person name="Baruah I.K."/>
            <person name="Amoako-Attah I."/>
            <person name="Bukari Y."/>
            <person name="Meinhardt L.W."/>
            <person name="Bailey B.A."/>
            <person name="Cohen S.P."/>
        </authorList>
    </citation>
    <scope>NUCLEOTIDE SEQUENCE [LARGE SCALE GENOMIC DNA]</scope>
    <source>
        <strain evidence="2 3">MS-2</strain>
    </source>
</reference>
<proteinExistence type="predicted"/>
<organism evidence="2 3">
    <name type="scientific">Marasmius tenuissimus</name>
    <dbReference type="NCBI Taxonomy" id="585030"/>
    <lineage>
        <taxon>Eukaryota</taxon>
        <taxon>Fungi</taxon>
        <taxon>Dikarya</taxon>
        <taxon>Basidiomycota</taxon>
        <taxon>Agaricomycotina</taxon>
        <taxon>Agaricomycetes</taxon>
        <taxon>Agaricomycetidae</taxon>
        <taxon>Agaricales</taxon>
        <taxon>Marasmiineae</taxon>
        <taxon>Marasmiaceae</taxon>
        <taxon>Marasmius</taxon>
    </lineage>
</organism>
<sequence length="273" mass="30292">MVPKPISLSQEDRGRPINSFMSRQYELPISFAAFMASEKVTELEYVLEIVSNTLQPSGLVVCLSILFGIARLLSHFQELLGAVTVNVNAWLPIEPLSFCITHTECKLLLVDVERADKLEPALDVILSKGCLENVLVITVNEEEHRRRWRGMETFRSALQDNLSTTAEPLPAVEIDPEDNAVIMFTSGTTGLPKGVLSTQRQFLTNILNTLVGNRRAVLRRGEDLAPAQDDGPQKGALVAVPLFHVTGLTSYSMMATMLGYKIVLMRKWLPEEG</sequence>
<keyword evidence="3" id="KW-1185">Reference proteome</keyword>
<name>A0ABR3AEQ3_9AGAR</name>
<dbReference type="PANTHER" id="PTHR24096:SF393">
    <property type="entry name" value="LIGASE, PUTATIVE-RELATED"/>
    <property type="match status" value="1"/>
</dbReference>
<evidence type="ECO:0000259" key="1">
    <source>
        <dbReference type="Pfam" id="PF00501"/>
    </source>
</evidence>
<dbReference type="Proteomes" id="UP001437256">
    <property type="component" value="Unassembled WGS sequence"/>
</dbReference>
<dbReference type="SUPFAM" id="SSF56801">
    <property type="entry name" value="Acetyl-CoA synthetase-like"/>
    <property type="match status" value="1"/>
</dbReference>
<dbReference type="PROSITE" id="PS00455">
    <property type="entry name" value="AMP_BINDING"/>
    <property type="match status" value="1"/>
</dbReference>